<dbReference type="OrthoDB" id="9809147at2"/>
<accession>A0A1G9ZQ66</accession>
<proteinExistence type="predicted"/>
<dbReference type="SUPFAM" id="SSF100950">
    <property type="entry name" value="NagB/RpiA/CoA transferase-like"/>
    <property type="match status" value="1"/>
</dbReference>
<dbReference type="AlphaFoldDB" id="A0A1G9ZQ66"/>
<evidence type="ECO:0000259" key="1">
    <source>
        <dbReference type="Pfam" id="PF02589"/>
    </source>
</evidence>
<dbReference type="InterPro" id="IPR024185">
    <property type="entry name" value="FTHF_cligase-like_sf"/>
</dbReference>
<dbReference type="Pfam" id="PF02589">
    <property type="entry name" value="LUD_dom"/>
    <property type="match status" value="1"/>
</dbReference>
<dbReference type="Gene3D" id="3.40.50.10420">
    <property type="entry name" value="NagB/RpiA/CoA transferase-like"/>
    <property type="match status" value="1"/>
</dbReference>
<dbReference type="PIRSF" id="PIRSF020269">
    <property type="entry name" value="DUF1121"/>
    <property type="match status" value="1"/>
</dbReference>
<dbReference type="STRING" id="206665.SAMN04488516_101117"/>
<dbReference type="Proteomes" id="UP000199602">
    <property type="component" value="Unassembled WGS sequence"/>
</dbReference>
<name>A0A1G9ZQ66_9BACT</name>
<dbReference type="InterPro" id="IPR003741">
    <property type="entry name" value="LUD_dom"/>
</dbReference>
<keyword evidence="3" id="KW-1185">Reference proteome</keyword>
<feature type="domain" description="LUD" evidence="1">
    <location>
        <begin position="15"/>
        <end position="211"/>
    </location>
</feature>
<organism evidence="2 3">
    <name type="scientific">Desulfonauticus submarinus</name>
    <dbReference type="NCBI Taxonomy" id="206665"/>
    <lineage>
        <taxon>Bacteria</taxon>
        <taxon>Pseudomonadati</taxon>
        <taxon>Thermodesulfobacteriota</taxon>
        <taxon>Desulfovibrionia</taxon>
        <taxon>Desulfovibrionales</taxon>
        <taxon>Desulfonauticaceae</taxon>
        <taxon>Desulfonauticus</taxon>
    </lineage>
</organism>
<evidence type="ECO:0000313" key="3">
    <source>
        <dbReference type="Proteomes" id="UP000199602"/>
    </source>
</evidence>
<reference evidence="2 3" key="1">
    <citation type="submission" date="2016-10" db="EMBL/GenBank/DDBJ databases">
        <authorList>
            <person name="de Groot N.N."/>
        </authorList>
    </citation>
    <scope>NUCLEOTIDE SEQUENCE [LARGE SCALE GENOMIC DNA]</scope>
    <source>
        <strain evidence="2 3">DSM 15269</strain>
    </source>
</reference>
<dbReference type="PANTHER" id="PTHR36179:SF2">
    <property type="entry name" value="LUD DOMAIN-CONTAINING PROTEIN"/>
    <property type="match status" value="1"/>
</dbReference>
<protein>
    <submittedName>
        <fullName evidence="2">Uncharacterized ACR, YkgG family COG1556</fullName>
    </submittedName>
</protein>
<dbReference type="RefSeq" id="WP_092061772.1">
    <property type="nucleotide sequence ID" value="NZ_FNIN01000001.1"/>
</dbReference>
<evidence type="ECO:0000313" key="2">
    <source>
        <dbReference type="EMBL" id="SDN23161.1"/>
    </source>
</evidence>
<sequence length="217" mass="24691">MKDFVKKFWELRLLKVKEALEKNNFEVFLVKDELEAKNIVLNELLPAINPNSLSWGGSMTFVQTGLYDSLKQTDEFEIIDTYDKSLSSEDILEKRRRALLVDLFFTGTNAITEDGWLVNLDMIGNRVGALTFGPKKVIVLAGKNKIVSDLDEAMLRIKTYSAPANTMRLNKKTPCFKTGFCHDCSSLDRICNVWSIIEKCYPQKRISVILISKDLGL</sequence>
<dbReference type="PANTHER" id="PTHR36179">
    <property type="entry name" value="LUD_DOM DOMAIN-CONTAINING PROTEIN"/>
    <property type="match status" value="1"/>
</dbReference>
<dbReference type="EMBL" id="FNIN01000001">
    <property type="protein sequence ID" value="SDN23161.1"/>
    <property type="molecule type" value="Genomic_DNA"/>
</dbReference>
<gene>
    <name evidence="2" type="ORF">SAMN04488516_101117</name>
</gene>
<dbReference type="InterPro" id="IPR037171">
    <property type="entry name" value="NagB/RpiA_transferase-like"/>
</dbReference>
<dbReference type="InterPro" id="IPR009501">
    <property type="entry name" value="UCP020269"/>
</dbReference>